<dbReference type="InterPro" id="IPR021176">
    <property type="entry name" value="Competence-induced_CoiA"/>
</dbReference>
<evidence type="ECO:0000313" key="4">
    <source>
        <dbReference type="Proteomes" id="UP000483839"/>
    </source>
</evidence>
<evidence type="ECO:0000259" key="2">
    <source>
        <dbReference type="Pfam" id="PF25164"/>
    </source>
</evidence>
<comment type="caution">
    <text evidence="3">The sequence shown here is derived from an EMBL/GenBank/DDBJ whole genome shotgun (WGS) entry which is preliminary data.</text>
</comment>
<gene>
    <name evidence="3" type="ORF">GKS16_07525</name>
</gene>
<dbReference type="Pfam" id="PF25164">
    <property type="entry name" value="CoiA_N"/>
    <property type="match status" value="1"/>
</dbReference>
<feature type="domain" description="Competence protein CoiA-like N-terminal" evidence="2">
    <location>
        <begin position="22"/>
        <end position="56"/>
    </location>
</feature>
<dbReference type="InterPro" id="IPR057253">
    <property type="entry name" value="CoiA-like_N"/>
</dbReference>
<feature type="domain" description="Competence protein CoiA nuclease-like" evidence="1">
    <location>
        <begin position="60"/>
        <end position="178"/>
    </location>
</feature>
<dbReference type="Pfam" id="PF06054">
    <property type="entry name" value="CoiA_nuc"/>
    <property type="match status" value="1"/>
</dbReference>
<organism evidence="3 4">
    <name type="scientific">Streptococcus uberis</name>
    <dbReference type="NCBI Taxonomy" id="1349"/>
    <lineage>
        <taxon>Bacteria</taxon>
        <taxon>Bacillati</taxon>
        <taxon>Bacillota</taxon>
        <taxon>Bacilli</taxon>
        <taxon>Lactobacillales</taxon>
        <taxon>Streptococcaceae</taxon>
        <taxon>Streptococcus</taxon>
    </lineage>
</organism>
<dbReference type="PIRSF" id="PIRSF007487">
    <property type="entry name" value="Competence-induced_CoiA_bac"/>
    <property type="match status" value="1"/>
</dbReference>
<evidence type="ECO:0000259" key="1">
    <source>
        <dbReference type="Pfam" id="PF06054"/>
    </source>
</evidence>
<reference evidence="3 4" key="1">
    <citation type="submission" date="2019-11" db="EMBL/GenBank/DDBJ databases">
        <title>Streptococcus uberis isolated from clinical mastitis cases on a southeastern Queensland dairy.</title>
        <authorList>
            <person name="Workentine M.L."/>
            <person name="Price R."/>
            <person name="Olchowy T."/>
        </authorList>
    </citation>
    <scope>NUCLEOTIDE SEQUENCE [LARGE SCALE GENOMIC DNA]</scope>
    <source>
        <strain evidence="3 4">OLC4459-A17</strain>
    </source>
</reference>
<accession>A0A6L6G9G8</accession>
<dbReference type="EMBL" id="WLXI01000054">
    <property type="protein sequence ID" value="MTD02114.1"/>
    <property type="molecule type" value="Genomic_DNA"/>
</dbReference>
<dbReference type="AlphaFoldDB" id="A0A6L6G9G8"/>
<dbReference type="RefSeq" id="WP_203267540.1">
    <property type="nucleotide sequence ID" value="NZ_BAABQA010000003.1"/>
</dbReference>
<dbReference type="InterPro" id="IPR010330">
    <property type="entry name" value="CoiA_nuc"/>
</dbReference>
<evidence type="ECO:0000313" key="3">
    <source>
        <dbReference type="EMBL" id="MTD02114.1"/>
    </source>
</evidence>
<dbReference type="Proteomes" id="UP000483839">
    <property type="component" value="Unassembled WGS sequence"/>
</dbReference>
<proteinExistence type="predicted"/>
<sequence length="314" mass="37563">MLTALDSEGKLCHLLGEFPLSKDYFCPGCGQSLCLKKGKVMRPHFAHKHLRDCHFFSENESVEHLQLKATLYKTISKTEDVRIEKVFPEFGQIADLCINDKLILEVQCSPLPIDRLIERTNAYHREGYMVYWLLGKKLWLRKRLNHLQKQFLAFSWFIGFYLWELDLEKEELRLHYMIHQNLFGKLCYLTKRCSFKDNIMAFLRLPFQKSCASKMTLHMDQEVIGKIKKSLCRRDKSWLKRQEDAYLQGKNLLTEPLETFYPQIRPPFSDIPFCQIHENLQSYYESFDRFYQKMKDKKVQTLYPPFLYVKIKEN</sequence>
<name>A0A6L6G9G8_STRUB</name>
<protein>
    <submittedName>
        <fullName evidence="3">Competence protein CoiA</fullName>
    </submittedName>
</protein>